<dbReference type="Pfam" id="PF22564">
    <property type="entry name" value="HAAS"/>
    <property type="match status" value="1"/>
</dbReference>
<proteinExistence type="predicted"/>
<keyword evidence="3" id="KW-1185">Reference proteome</keyword>
<gene>
    <name evidence="2" type="ORF">HMPREF3293_01337</name>
</gene>
<keyword evidence="1" id="KW-0472">Membrane</keyword>
<evidence type="ECO:0000256" key="1">
    <source>
        <dbReference type="SAM" id="Phobius"/>
    </source>
</evidence>
<evidence type="ECO:0000313" key="2">
    <source>
        <dbReference type="EMBL" id="KXK65844.1"/>
    </source>
</evidence>
<dbReference type="EMBL" id="LSZW01000055">
    <property type="protein sequence ID" value="KXK65844.1"/>
    <property type="molecule type" value="Genomic_DNA"/>
</dbReference>
<protein>
    <submittedName>
        <fullName evidence="2">Uncharacterized protein</fullName>
    </submittedName>
</protein>
<feature type="transmembrane region" description="Helical" evidence="1">
    <location>
        <begin position="197"/>
        <end position="221"/>
    </location>
</feature>
<feature type="transmembrane region" description="Helical" evidence="1">
    <location>
        <begin position="233"/>
        <end position="255"/>
    </location>
</feature>
<feature type="transmembrane region" description="Helical" evidence="1">
    <location>
        <begin position="133"/>
        <end position="157"/>
    </location>
</feature>
<dbReference type="STRING" id="626937.HMPREF3293_01337"/>
<sequence length="352" mass="38676">MTTQEMIERYIYEVVRRLPAKQRDDTGRELRSLIDDMLEERGKNGKTRQENAADALRELGAPSVLAGKYRDDKKYLIGPAYFEQYWFVLKIVLIAVTLGMVVAAIVQGVVWGYETPVAGYIGDVVTMVASGIAGAAGNVILGLVQGFAWVTIIFAVIERCSVKIDIREATAGAWKPEDLADKPVPAEKAMLKKGDSIAGIVFTVAVVILFNFVPYLMSIWLTGPDGSLHFVPLFNLGVLKTMLPLFNVCFALGIIREALRVAVGRHTLWLGIVTVILNMAALGLACIVFFDPHIWNPDLVSQAAAVNANFAEAAPQLNMFWGCFTQFFGCILIFAFVLDSALSLYKGIRYGK</sequence>
<organism evidence="2 3">
    <name type="scientific">Christensenella minuta</name>
    <dbReference type="NCBI Taxonomy" id="626937"/>
    <lineage>
        <taxon>Bacteria</taxon>
        <taxon>Bacillati</taxon>
        <taxon>Bacillota</taxon>
        <taxon>Clostridia</taxon>
        <taxon>Christensenellales</taxon>
        <taxon>Christensenellaceae</taxon>
        <taxon>Christensenella</taxon>
    </lineage>
</organism>
<feature type="transmembrane region" description="Helical" evidence="1">
    <location>
        <begin position="91"/>
        <end position="113"/>
    </location>
</feature>
<accession>A0A136Q5H3</accession>
<comment type="caution">
    <text evidence="2">The sequence shown here is derived from an EMBL/GenBank/DDBJ whole genome shotgun (WGS) entry which is preliminary data.</text>
</comment>
<dbReference type="OrthoDB" id="116789at2"/>
<keyword evidence="1" id="KW-1133">Transmembrane helix</keyword>
<feature type="transmembrane region" description="Helical" evidence="1">
    <location>
        <begin position="267"/>
        <end position="290"/>
    </location>
</feature>
<dbReference type="KEGG" id="cmiu:B1H56_12415"/>
<evidence type="ECO:0000313" key="3">
    <source>
        <dbReference type="Proteomes" id="UP000070366"/>
    </source>
</evidence>
<dbReference type="RefSeq" id="WP_066521031.1">
    <property type="nucleotide sequence ID" value="NZ_CABMOF010000004.1"/>
</dbReference>
<keyword evidence="1" id="KW-0812">Transmembrane</keyword>
<name>A0A136Q5H3_9FIRM</name>
<dbReference type="AlphaFoldDB" id="A0A136Q5H3"/>
<dbReference type="Proteomes" id="UP000070366">
    <property type="component" value="Unassembled WGS sequence"/>
</dbReference>
<reference evidence="2 3" key="1">
    <citation type="submission" date="2016-02" db="EMBL/GenBank/DDBJ databases">
        <authorList>
            <person name="Wen L."/>
            <person name="He K."/>
            <person name="Yang H."/>
        </authorList>
    </citation>
    <scope>NUCLEOTIDE SEQUENCE [LARGE SCALE GENOMIC DNA]</scope>
    <source>
        <strain evidence="2 3">DSM 22607</strain>
    </source>
</reference>
<feature type="transmembrane region" description="Helical" evidence="1">
    <location>
        <begin position="319"/>
        <end position="345"/>
    </location>
</feature>